<keyword evidence="3" id="KW-1185">Reference proteome</keyword>
<evidence type="ECO:0000256" key="1">
    <source>
        <dbReference type="SAM" id="MobiDB-lite"/>
    </source>
</evidence>
<comment type="caution">
    <text evidence="2">The sequence shown here is derived from an EMBL/GenBank/DDBJ whole genome shotgun (WGS) entry which is preliminary data.</text>
</comment>
<evidence type="ECO:0000313" key="3">
    <source>
        <dbReference type="Proteomes" id="UP001066276"/>
    </source>
</evidence>
<evidence type="ECO:0008006" key="4">
    <source>
        <dbReference type="Google" id="ProtNLM"/>
    </source>
</evidence>
<gene>
    <name evidence="2" type="ORF">NDU88_004418</name>
</gene>
<reference evidence="2" key="1">
    <citation type="journal article" date="2022" name="bioRxiv">
        <title>Sequencing and chromosome-scale assembly of the giantPleurodeles waltlgenome.</title>
        <authorList>
            <person name="Brown T."/>
            <person name="Elewa A."/>
            <person name="Iarovenko S."/>
            <person name="Subramanian E."/>
            <person name="Araus A.J."/>
            <person name="Petzold A."/>
            <person name="Susuki M."/>
            <person name="Suzuki K.-i.T."/>
            <person name="Hayashi T."/>
            <person name="Toyoda A."/>
            <person name="Oliveira C."/>
            <person name="Osipova E."/>
            <person name="Leigh N.D."/>
            <person name="Simon A."/>
            <person name="Yun M.H."/>
        </authorList>
    </citation>
    <scope>NUCLEOTIDE SEQUENCE</scope>
    <source>
        <strain evidence="2">20211129_DDA</strain>
        <tissue evidence="2">Liver</tissue>
    </source>
</reference>
<evidence type="ECO:0000313" key="2">
    <source>
        <dbReference type="EMBL" id="KAJ1099316.1"/>
    </source>
</evidence>
<protein>
    <recommendedName>
        <fullName evidence="4">Secreted protein</fullName>
    </recommendedName>
</protein>
<organism evidence="2 3">
    <name type="scientific">Pleurodeles waltl</name>
    <name type="common">Iberian ribbed newt</name>
    <dbReference type="NCBI Taxonomy" id="8319"/>
    <lineage>
        <taxon>Eukaryota</taxon>
        <taxon>Metazoa</taxon>
        <taxon>Chordata</taxon>
        <taxon>Craniata</taxon>
        <taxon>Vertebrata</taxon>
        <taxon>Euteleostomi</taxon>
        <taxon>Amphibia</taxon>
        <taxon>Batrachia</taxon>
        <taxon>Caudata</taxon>
        <taxon>Salamandroidea</taxon>
        <taxon>Salamandridae</taxon>
        <taxon>Pleurodelinae</taxon>
        <taxon>Pleurodeles</taxon>
    </lineage>
</organism>
<dbReference type="AlphaFoldDB" id="A0AAV7M6A6"/>
<name>A0AAV7M6A6_PLEWA</name>
<accession>A0AAV7M6A6</accession>
<feature type="region of interest" description="Disordered" evidence="1">
    <location>
        <begin position="33"/>
        <end position="57"/>
    </location>
</feature>
<sequence length="97" mass="11107">MSGVSWWLSVPLKVTRGREQRLQSTWRRLRAQDRGTTTPAMLARPRTKHRCPRSPGGTVCHSPKKCRSYRSCRTLPQECASSAETIHDPGVRHARQR</sequence>
<dbReference type="EMBL" id="JANPWB010000014">
    <property type="protein sequence ID" value="KAJ1099316.1"/>
    <property type="molecule type" value="Genomic_DNA"/>
</dbReference>
<proteinExistence type="predicted"/>
<dbReference type="Proteomes" id="UP001066276">
    <property type="component" value="Chromosome 10"/>
</dbReference>